<dbReference type="PROSITE" id="PS00211">
    <property type="entry name" value="ABC_TRANSPORTER_1"/>
    <property type="match status" value="1"/>
</dbReference>
<evidence type="ECO:0000256" key="3">
    <source>
        <dbReference type="ARBA" id="ARBA00022741"/>
    </source>
</evidence>
<proteinExistence type="inferred from homology"/>
<dbReference type="GO" id="GO:0005524">
    <property type="term" value="F:ATP binding"/>
    <property type="evidence" value="ECO:0007669"/>
    <property type="project" value="UniProtKB-KW"/>
</dbReference>
<protein>
    <submittedName>
        <fullName evidence="7">ABC transporter ATP-binding protein</fullName>
    </submittedName>
</protein>
<reference evidence="7 8" key="1">
    <citation type="submission" date="2024-09" db="EMBL/GenBank/DDBJ databases">
        <authorList>
            <person name="Sun Q."/>
            <person name="Mori K."/>
        </authorList>
    </citation>
    <scope>NUCLEOTIDE SEQUENCE [LARGE SCALE GENOMIC DNA]</scope>
    <source>
        <strain evidence="7 8">CICC 10874</strain>
    </source>
</reference>
<evidence type="ECO:0000256" key="1">
    <source>
        <dbReference type="ARBA" id="ARBA00005417"/>
    </source>
</evidence>
<evidence type="ECO:0000256" key="5">
    <source>
        <dbReference type="SAM" id="MobiDB-lite"/>
    </source>
</evidence>
<gene>
    <name evidence="7" type="ORF">ACFFF6_10470</name>
</gene>
<evidence type="ECO:0000313" key="7">
    <source>
        <dbReference type="EMBL" id="MFC0674377.1"/>
    </source>
</evidence>
<dbReference type="InterPro" id="IPR027417">
    <property type="entry name" value="P-loop_NTPase"/>
</dbReference>
<keyword evidence="3" id="KW-0547">Nucleotide-binding</keyword>
<keyword evidence="8" id="KW-1185">Reference proteome</keyword>
<evidence type="ECO:0000256" key="2">
    <source>
        <dbReference type="ARBA" id="ARBA00022448"/>
    </source>
</evidence>
<evidence type="ECO:0000313" key="8">
    <source>
        <dbReference type="Proteomes" id="UP001589793"/>
    </source>
</evidence>
<comment type="caution">
    <text evidence="7">The sequence shown here is derived from an EMBL/GenBank/DDBJ whole genome shotgun (WGS) entry which is preliminary data.</text>
</comment>
<dbReference type="PROSITE" id="PS50893">
    <property type="entry name" value="ABC_TRANSPORTER_2"/>
    <property type="match status" value="1"/>
</dbReference>
<feature type="domain" description="ABC transporter" evidence="6">
    <location>
        <begin position="12"/>
        <end position="253"/>
    </location>
</feature>
<dbReference type="PANTHER" id="PTHR24220:SF689">
    <property type="entry name" value="LIPOPROTEIN-RELEASING SYSTEM ATP-BINDING PROTEIN LOLD"/>
    <property type="match status" value="1"/>
</dbReference>
<dbReference type="SUPFAM" id="SSF52540">
    <property type="entry name" value="P-loop containing nucleoside triphosphate hydrolases"/>
    <property type="match status" value="1"/>
</dbReference>
<comment type="similarity">
    <text evidence="1">Belongs to the ABC transporter superfamily.</text>
</comment>
<dbReference type="InterPro" id="IPR003593">
    <property type="entry name" value="AAA+_ATPase"/>
</dbReference>
<dbReference type="SMART" id="SM00382">
    <property type="entry name" value="AAA"/>
    <property type="match status" value="1"/>
</dbReference>
<dbReference type="RefSeq" id="WP_376980414.1">
    <property type="nucleotide sequence ID" value="NZ_JBHLSV010000011.1"/>
</dbReference>
<dbReference type="CDD" id="cd03255">
    <property type="entry name" value="ABC_MJ0796_LolCDE_FtsE"/>
    <property type="match status" value="1"/>
</dbReference>
<dbReference type="EMBL" id="JBHLSV010000011">
    <property type="protein sequence ID" value="MFC0674377.1"/>
    <property type="molecule type" value="Genomic_DNA"/>
</dbReference>
<dbReference type="Pfam" id="PF00005">
    <property type="entry name" value="ABC_tran"/>
    <property type="match status" value="1"/>
</dbReference>
<dbReference type="PANTHER" id="PTHR24220">
    <property type="entry name" value="IMPORT ATP-BINDING PROTEIN"/>
    <property type="match status" value="1"/>
</dbReference>
<feature type="region of interest" description="Disordered" evidence="5">
    <location>
        <begin position="260"/>
        <end position="282"/>
    </location>
</feature>
<sequence length="282" mass="30225">MSAAPADRSTLLQLHAVTRTVRLPSREDLHILRGVDLTVDVGEHVAVVGRSGSGKSTLLNLLGLIDRQTTGQILFDGVETTRLSDRRRARMRGRSIGFVFQQFNLLEGRTALENVMMPLMYGTAGQFWRRERTALEMLDRVGLADRAHQKPGRLSGGEQQRVAVARALVRRPRLILADEPTGALDVTTGEAVMGLLDEIAKDSEAALVTITHDLQVAARSQRSYLLDAGVLHDVDSAHAREALLATSGIREGREAVAGEGAAADARTGAGASASAGPREAIA</sequence>
<name>A0ABV6RBK2_9MICO</name>
<keyword evidence="2" id="KW-0813">Transport</keyword>
<dbReference type="Gene3D" id="3.40.50.300">
    <property type="entry name" value="P-loop containing nucleotide triphosphate hydrolases"/>
    <property type="match status" value="1"/>
</dbReference>
<keyword evidence="4 7" id="KW-0067">ATP-binding</keyword>
<evidence type="ECO:0000259" key="6">
    <source>
        <dbReference type="PROSITE" id="PS50893"/>
    </source>
</evidence>
<evidence type="ECO:0000256" key="4">
    <source>
        <dbReference type="ARBA" id="ARBA00022840"/>
    </source>
</evidence>
<organism evidence="7 8">
    <name type="scientific">Brachybacterium hainanense</name>
    <dbReference type="NCBI Taxonomy" id="1541174"/>
    <lineage>
        <taxon>Bacteria</taxon>
        <taxon>Bacillati</taxon>
        <taxon>Actinomycetota</taxon>
        <taxon>Actinomycetes</taxon>
        <taxon>Micrococcales</taxon>
        <taxon>Dermabacteraceae</taxon>
        <taxon>Brachybacterium</taxon>
    </lineage>
</organism>
<dbReference type="InterPro" id="IPR017911">
    <property type="entry name" value="MacB-like_ATP-bd"/>
</dbReference>
<dbReference type="InterPro" id="IPR015854">
    <property type="entry name" value="ABC_transpr_LolD-like"/>
</dbReference>
<accession>A0ABV6RBK2</accession>
<dbReference type="InterPro" id="IPR003439">
    <property type="entry name" value="ABC_transporter-like_ATP-bd"/>
</dbReference>
<dbReference type="InterPro" id="IPR017871">
    <property type="entry name" value="ABC_transporter-like_CS"/>
</dbReference>
<dbReference type="Proteomes" id="UP001589793">
    <property type="component" value="Unassembled WGS sequence"/>
</dbReference>